<dbReference type="SUPFAM" id="SSF47413">
    <property type="entry name" value="lambda repressor-like DNA-binding domains"/>
    <property type="match status" value="1"/>
</dbReference>
<evidence type="ECO:0000313" key="3">
    <source>
        <dbReference type="Proteomes" id="UP000019225"/>
    </source>
</evidence>
<dbReference type="STRING" id="1449976.KALB_5316"/>
<gene>
    <name evidence="2" type="ORF">KALB_5316</name>
</gene>
<dbReference type="OrthoDB" id="3831424at2"/>
<dbReference type="Gene3D" id="1.10.260.40">
    <property type="entry name" value="lambda repressor-like DNA-binding domains"/>
    <property type="match status" value="1"/>
</dbReference>
<keyword evidence="3" id="KW-1185">Reference proteome</keyword>
<dbReference type="eggNOG" id="COG1396">
    <property type="taxonomic scope" value="Bacteria"/>
</dbReference>
<protein>
    <recommendedName>
        <fullName evidence="1">HTH cro/C1-type domain-containing protein</fullName>
    </recommendedName>
</protein>
<dbReference type="InterPro" id="IPR001387">
    <property type="entry name" value="Cro/C1-type_HTH"/>
</dbReference>
<reference evidence="2 3" key="1">
    <citation type="journal article" date="2014" name="BMC Genomics">
        <title>Complete genome sequence of producer of the glycopeptide antibiotic Aculeximycin Kutzneria albida DSM 43870T, a representative of minor genus of Pseudonocardiaceae.</title>
        <authorList>
            <person name="Rebets Y."/>
            <person name="Tokovenko B."/>
            <person name="Lushchyk I."/>
            <person name="Ruckert C."/>
            <person name="Zaburannyi N."/>
            <person name="Bechthold A."/>
            <person name="Kalinowski J."/>
            <person name="Luzhetskyy A."/>
        </authorList>
    </citation>
    <scope>NUCLEOTIDE SEQUENCE [LARGE SCALE GENOMIC DNA]</scope>
    <source>
        <strain evidence="2">DSM 43870</strain>
    </source>
</reference>
<dbReference type="EMBL" id="CP007155">
    <property type="protein sequence ID" value="AHH98678.1"/>
    <property type="molecule type" value="Genomic_DNA"/>
</dbReference>
<dbReference type="CDD" id="cd00093">
    <property type="entry name" value="HTH_XRE"/>
    <property type="match status" value="1"/>
</dbReference>
<evidence type="ECO:0000313" key="2">
    <source>
        <dbReference type="EMBL" id="AHH98678.1"/>
    </source>
</evidence>
<dbReference type="RefSeq" id="WP_025358658.1">
    <property type="nucleotide sequence ID" value="NZ_CP007155.1"/>
</dbReference>
<dbReference type="PATRIC" id="fig|1449976.3.peg.5333"/>
<dbReference type="PROSITE" id="PS50943">
    <property type="entry name" value="HTH_CROC1"/>
    <property type="match status" value="1"/>
</dbReference>
<dbReference type="HOGENOM" id="CLU_038801_0_0_11"/>
<dbReference type="KEGG" id="kal:KALB_5316"/>
<feature type="domain" description="HTH cro/C1-type" evidence="1">
    <location>
        <begin position="22"/>
        <end position="76"/>
    </location>
</feature>
<dbReference type="InterPro" id="IPR010982">
    <property type="entry name" value="Lambda_DNA-bd_dom_sf"/>
</dbReference>
<accession>W5WC01</accession>
<proteinExistence type="predicted"/>
<sequence length="500" mass="53990">MSEARQDNHSPRSARDRLAEEIHALRDAAGLTQAALATRIGYTKQYVSLAERPGTGLPSDSLVRALDSALGAHGRLTALRAEAAVEHARRRQDLSAGRSAGIGIDTGADVAPAVAASQARWREVRAFLGAQGTVLTTLAAQLYPATARAAGLPVLAAAHWLPESPVPLDQVELDWDEEPALPVITGREAEVASVLPLRAPGRAFASYSTAIRYLAPPRLFENRSCYRLLALHRPDGHRLRLRFGLSTYFAKFDIAEALVHELAAHAAATTTPPGIDDLPYRSLLGPAPFDLAERPVNLSVTTLTIRQDRSAGTAAFYLMRRDGRAVAVGGGHYGLIPAGEFQPASISPQSLRTDLDLWRTMVREYSEELLGDPEHDGSTGVPVDYQCWPFYRDMTRAREAGAIRVSVLGLVMDPLSLNATIATVAVFDSSTFDRLFRQIADSNVEGRLAVKDGATARDGIAFTAGNVDRFVHREVMGATCTACLALAWRHRDALLGQGRP</sequence>
<dbReference type="Proteomes" id="UP000019225">
    <property type="component" value="Chromosome"/>
</dbReference>
<dbReference type="AlphaFoldDB" id="W5WC01"/>
<dbReference type="SMART" id="SM00530">
    <property type="entry name" value="HTH_XRE"/>
    <property type="match status" value="1"/>
</dbReference>
<dbReference type="GO" id="GO:0003677">
    <property type="term" value="F:DNA binding"/>
    <property type="evidence" value="ECO:0007669"/>
    <property type="project" value="InterPro"/>
</dbReference>
<name>W5WC01_9PSEU</name>
<dbReference type="Pfam" id="PF13560">
    <property type="entry name" value="HTH_31"/>
    <property type="match status" value="1"/>
</dbReference>
<organism evidence="2 3">
    <name type="scientific">Kutzneria albida DSM 43870</name>
    <dbReference type="NCBI Taxonomy" id="1449976"/>
    <lineage>
        <taxon>Bacteria</taxon>
        <taxon>Bacillati</taxon>
        <taxon>Actinomycetota</taxon>
        <taxon>Actinomycetes</taxon>
        <taxon>Pseudonocardiales</taxon>
        <taxon>Pseudonocardiaceae</taxon>
        <taxon>Kutzneria</taxon>
    </lineage>
</organism>
<evidence type="ECO:0000259" key="1">
    <source>
        <dbReference type="PROSITE" id="PS50943"/>
    </source>
</evidence>